<keyword evidence="3" id="KW-1185">Reference proteome</keyword>
<dbReference type="EMBL" id="ML977561">
    <property type="protein sequence ID" value="KAF2005929.1"/>
    <property type="molecule type" value="Genomic_DNA"/>
</dbReference>
<evidence type="ECO:0000313" key="3">
    <source>
        <dbReference type="Proteomes" id="UP000799779"/>
    </source>
</evidence>
<evidence type="ECO:0000313" key="2">
    <source>
        <dbReference type="EMBL" id="KAF2005929.1"/>
    </source>
</evidence>
<evidence type="ECO:0000256" key="1">
    <source>
        <dbReference type="SAM" id="MobiDB-lite"/>
    </source>
</evidence>
<feature type="region of interest" description="Disordered" evidence="1">
    <location>
        <begin position="18"/>
        <end position="64"/>
    </location>
</feature>
<feature type="compositionally biased region" description="Acidic residues" evidence="1">
    <location>
        <begin position="143"/>
        <end position="153"/>
    </location>
</feature>
<feature type="region of interest" description="Disordered" evidence="1">
    <location>
        <begin position="135"/>
        <end position="156"/>
    </location>
</feature>
<name>A0A6A5WYR9_9PLEO</name>
<gene>
    <name evidence="2" type="ORF">P154DRAFT_289391</name>
</gene>
<protein>
    <submittedName>
        <fullName evidence="2">Uncharacterized protein</fullName>
    </submittedName>
</protein>
<dbReference type="Proteomes" id="UP000799779">
    <property type="component" value="Unassembled WGS sequence"/>
</dbReference>
<organism evidence="2 3">
    <name type="scientific">Amniculicola lignicola CBS 123094</name>
    <dbReference type="NCBI Taxonomy" id="1392246"/>
    <lineage>
        <taxon>Eukaryota</taxon>
        <taxon>Fungi</taxon>
        <taxon>Dikarya</taxon>
        <taxon>Ascomycota</taxon>
        <taxon>Pezizomycotina</taxon>
        <taxon>Dothideomycetes</taxon>
        <taxon>Pleosporomycetidae</taxon>
        <taxon>Pleosporales</taxon>
        <taxon>Amniculicolaceae</taxon>
        <taxon>Amniculicola</taxon>
    </lineage>
</organism>
<reference evidence="2" key="1">
    <citation type="journal article" date="2020" name="Stud. Mycol.">
        <title>101 Dothideomycetes genomes: a test case for predicting lifestyles and emergence of pathogens.</title>
        <authorList>
            <person name="Haridas S."/>
            <person name="Albert R."/>
            <person name="Binder M."/>
            <person name="Bloem J."/>
            <person name="Labutti K."/>
            <person name="Salamov A."/>
            <person name="Andreopoulos B."/>
            <person name="Baker S."/>
            <person name="Barry K."/>
            <person name="Bills G."/>
            <person name="Bluhm B."/>
            <person name="Cannon C."/>
            <person name="Castanera R."/>
            <person name="Culley D."/>
            <person name="Daum C."/>
            <person name="Ezra D."/>
            <person name="Gonzalez J."/>
            <person name="Henrissat B."/>
            <person name="Kuo A."/>
            <person name="Liang C."/>
            <person name="Lipzen A."/>
            <person name="Lutzoni F."/>
            <person name="Magnuson J."/>
            <person name="Mondo S."/>
            <person name="Nolan M."/>
            <person name="Ohm R."/>
            <person name="Pangilinan J."/>
            <person name="Park H.-J."/>
            <person name="Ramirez L."/>
            <person name="Alfaro M."/>
            <person name="Sun H."/>
            <person name="Tritt A."/>
            <person name="Yoshinaga Y."/>
            <person name="Zwiers L.-H."/>
            <person name="Turgeon B."/>
            <person name="Goodwin S."/>
            <person name="Spatafora J."/>
            <person name="Crous P."/>
            <person name="Grigoriev I."/>
        </authorList>
    </citation>
    <scope>NUCLEOTIDE SEQUENCE</scope>
    <source>
        <strain evidence="2">CBS 123094</strain>
    </source>
</reference>
<dbReference type="OrthoDB" id="407617at2759"/>
<proteinExistence type="predicted"/>
<accession>A0A6A5WYR9</accession>
<sequence>MATMQFLPLTSAEQCVTPRKMAVIHEGGPESSGGTPETASSPFPPNTTPVTEARSEVGSSPDTDLTAVSQTLEPIQETLNEVCDEFRYPSPPGNTPAFSPAPSVMSYSAFKGRHRGLSTVAARLQALKLDECSNKSVVPSADQDSDGEGEDDDPKVGAATMSVDVALGSQQNECQSFLTPEDKIDGKVEETIEGGVHEQSTWDEDVEFSLENAILRLEQLAADEHVLDKSISEREYFLRRISKILAAEHRKHPVRVAAAENV</sequence>
<dbReference type="AlphaFoldDB" id="A0A6A5WYR9"/>